<dbReference type="InterPro" id="IPR036615">
    <property type="entry name" value="Mur_ligase_C_dom_sf"/>
</dbReference>
<evidence type="ECO:0000256" key="6">
    <source>
        <dbReference type="ARBA" id="ARBA00022842"/>
    </source>
</evidence>
<dbReference type="InterPro" id="IPR036565">
    <property type="entry name" value="Mur-like_cat_sf"/>
</dbReference>
<dbReference type="InterPro" id="IPR018109">
    <property type="entry name" value="Folylpolyglutamate_synth_CS"/>
</dbReference>
<keyword evidence="5 7" id="KW-0067">ATP-binding</keyword>
<reference evidence="8 9" key="1">
    <citation type="submission" date="2021-08" db="EMBL/GenBank/DDBJ databases">
        <title>Comparative Genomics Analysis of the Genus Qipengyuania Reveals Extensive Genetic Diversity and Metabolic Versatility, Including the Description of Fifteen Novel Species.</title>
        <authorList>
            <person name="Liu Y."/>
        </authorList>
    </citation>
    <scope>NUCLEOTIDE SEQUENCE [LARGE SCALE GENOMIC DNA]</scope>
    <source>
        <strain evidence="8 9">1NDH1</strain>
    </source>
</reference>
<evidence type="ECO:0000256" key="1">
    <source>
        <dbReference type="ARBA" id="ARBA00008276"/>
    </source>
</evidence>
<name>A0ABX9A391_9SPHN</name>
<accession>A0ABX9A391</accession>
<dbReference type="PIRSF" id="PIRSF001563">
    <property type="entry name" value="Folylpolyglu_synth"/>
    <property type="match status" value="1"/>
</dbReference>
<proteinExistence type="inferred from homology"/>
<dbReference type="InterPro" id="IPR001645">
    <property type="entry name" value="Folylpolyglutamate_synth"/>
</dbReference>
<keyword evidence="6" id="KW-0460">Magnesium</keyword>
<keyword evidence="3" id="KW-0479">Metal-binding</keyword>
<dbReference type="PANTHER" id="PTHR11136">
    <property type="entry name" value="FOLYLPOLYGLUTAMATE SYNTHASE-RELATED"/>
    <property type="match status" value="1"/>
</dbReference>
<evidence type="ECO:0000256" key="7">
    <source>
        <dbReference type="PIRNR" id="PIRNR001563"/>
    </source>
</evidence>
<evidence type="ECO:0000256" key="4">
    <source>
        <dbReference type="ARBA" id="ARBA00022741"/>
    </source>
</evidence>
<evidence type="ECO:0000313" key="9">
    <source>
        <dbReference type="Proteomes" id="UP000824321"/>
    </source>
</evidence>
<dbReference type="NCBIfam" id="TIGR01499">
    <property type="entry name" value="folC"/>
    <property type="match status" value="1"/>
</dbReference>
<evidence type="ECO:0000256" key="3">
    <source>
        <dbReference type="ARBA" id="ARBA00022723"/>
    </source>
</evidence>
<dbReference type="Proteomes" id="UP000824321">
    <property type="component" value="Chromosome"/>
</dbReference>
<dbReference type="SUPFAM" id="SSF53244">
    <property type="entry name" value="MurD-like peptide ligases, peptide-binding domain"/>
    <property type="match status" value="1"/>
</dbReference>
<gene>
    <name evidence="8" type="ORF">K3136_02045</name>
</gene>
<organism evidence="8 9">
    <name type="scientific">Qipengyuania gelatinilytica</name>
    <dbReference type="NCBI Taxonomy" id="2867231"/>
    <lineage>
        <taxon>Bacteria</taxon>
        <taxon>Pseudomonadati</taxon>
        <taxon>Pseudomonadota</taxon>
        <taxon>Alphaproteobacteria</taxon>
        <taxon>Sphingomonadales</taxon>
        <taxon>Erythrobacteraceae</taxon>
        <taxon>Qipengyuania</taxon>
    </lineage>
</organism>
<dbReference type="EMBL" id="CP081294">
    <property type="protein sequence ID" value="QZD95532.1"/>
    <property type="molecule type" value="Genomic_DNA"/>
</dbReference>
<protein>
    <submittedName>
        <fullName evidence="8">Bifunctional folylpolyglutamate synthase/dihydrofolate synthase</fullName>
    </submittedName>
</protein>
<evidence type="ECO:0000256" key="5">
    <source>
        <dbReference type="ARBA" id="ARBA00022840"/>
    </source>
</evidence>
<keyword evidence="9" id="KW-1185">Reference proteome</keyword>
<dbReference type="Gene3D" id="3.40.1190.10">
    <property type="entry name" value="Mur-like, catalytic domain"/>
    <property type="match status" value="1"/>
</dbReference>
<dbReference type="Gene3D" id="3.90.190.20">
    <property type="entry name" value="Mur ligase, C-terminal domain"/>
    <property type="match status" value="1"/>
</dbReference>
<dbReference type="RefSeq" id="WP_221431271.1">
    <property type="nucleotide sequence ID" value="NZ_CP081294.1"/>
</dbReference>
<dbReference type="PROSITE" id="PS01012">
    <property type="entry name" value="FOLYLPOLYGLU_SYNT_2"/>
    <property type="match status" value="1"/>
</dbReference>
<sequence>MRDFARSENAAVQAQLDRLAQLNVPDGRLGLDTIRALLDRLGNPHRKLPPVFHVAGTNGKGSTCAFLRAMLEAEGYKVHMTTSPHLVRYNERIRVAGELISDERLAELLAEVLDVGEDLNPSFFEVTIAAAFTEFARVPADACVVEVGLGGRFDATNVLEPDVLAACGIAALGIDHERFLLAPEDGVPQEPIARIAFEKAGIAKRGVPLVTMGNEYPPEARDVIRRVAASIGAPLLERTDNAIDDLMTFNIDGEGFTSDQGDQVRNLAQLGPHQRRNAWLAKEMLRSQDILPVAEKSFIRGLRVAHWPARLQLLRPGPLTALVGEDRLWLDGGHNLSAGKAIAKYFNEPLHLVLGMLEAKDPQALIGPLGDYVQTLTVVPVPHHDDHPTEAFGPDARAAGNVEEALLMLPDDGLPILIAGSLYLAGEVLRLNDELPD</sequence>
<keyword evidence="4 7" id="KW-0547">Nucleotide-binding</keyword>
<evidence type="ECO:0000256" key="2">
    <source>
        <dbReference type="ARBA" id="ARBA00022598"/>
    </source>
</evidence>
<dbReference type="PANTHER" id="PTHR11136:SF0">
    <property type="entry name" value="DIHYDROFOLATE SYNTHETASE-RELATED"/>
    <property type="match status" value="1"/>
</dbReference>
<dbReference type="SUPFAM" id="SSF53623">
    <property type="entry name" value="MurD-like peptide ligases, catalytic domain"/>
    <property type="match status" value="1"/>
</dbReference>
<comment type="similarity">
    <text evidence="1 7">Belongs to the folylpolyglutamate synthase family.</text>
</comment>
<keyword evidence="2 7" id="KW-0436">Ligase</keyword>
<evidence type="ECO:0000313" key="8">
    <source>
        <dbReference type="EMBL" id="QZD95532.1"/>
    </source>
</evidence>